<evidence type="ECO:0000256" key="1">
    <source>
        <dbReference type="SAM" id="Phobius"/>
    </source>
</evidence>
<dbReference type="Proteomes" id="UP001176806">
    <property type="component" value="Unassembled WGS sequence"/>
</dbReference>
<dbReference type="RefSeq" id="WP_303303887.1">
    <property type="nucleotide sequence ID" value="NZ_BAABDA010000007.1"/>
</dbReference>
<feature type="transmembrane region" description="Helical" evidence="1">
    <location>
        <begin position="26"/>
        <end position="45"/>
    </location>
</feature>
<name>A0ABT8WTS3_9FLAO</name>
<organism evidence="3 4">
    <name type="scientific">Flavivirga jejuensis</name>
    <dbReference type="NCBI Taxonomy" id="870487"/>
    <lineage>
        <taxon>Bacteria</taxon>
        <taxon>Pseudomonadati</taxon>
        <taxon>Bacteroidota</taxon>
        <taxon>Flavobacteriia</taxon>
        <taxon>Flavobacteriales</taxon>
        <taxon>Flavobacteriaceae</taxon>
        <taxon>Flavivirga</taxon>
    </lineage>
</organism>
<dbReference type="InterPro" id="IPR025698">
    <property type="entry name" value="2TM_dom"/>
</dbReference>
<keyword evidence="1" id="KW-0472">Membrane</keyword>
<comment type="caution">
    <text evidence="3">The sequence shown here is derived from an EMBL/GenBank/DDBJ whole genome shotgun (WGS) entry which is preliminary data.</text>
</comment>
<accession>A0ABT8WTS3</accession>
<sequence length="101" mass="12350">MKKLSDTEVDSTYLRATKRVKDLKEFYYSLIAYCLVIPFLVFINYKTFWEFQWFWFPMAGWGIGLGFQAYHTFVNNGILGRQWEERKMQEFIDAEEKKHWK</sequence>
<feature type="transmembrane region" description="Helical" evidence="1">
    <location>
        <begin position="51"/>
        <end position="73"/>
    </location>
</feature>
<reference evidence="3" key="1">
    <citation type="submission" date="2023-07" db="EMBL/GenBank/DDBJ databases">
        <title>Two novel species in the genus Flavivirga.</title>
        <authorList>
            <person name="Kwon K."/>
        </authorList>
    </citation>
    <scope>NUCLEOTIDE SEQUENCE</scope>
    <source>
        <strain evidence="3">KACC 14158</strain>
    </source>
</reference>
<evidence type="ECO:0000313" key="4">
    <source>
        <dbReference type="Proteomes" id="UP001176806"/>
    </source>
</evidence>
<proteinExistence type="predicted"/>
<dbReference type="Pfam" id="PF13239">
    <property type="entry name" value="2TM"/>
    <property type="match status" value="1"/>
</dbReference>
<keyword evidence="1" id="KW-0812">Transmembrane</keyword>
<evidence type="ECO:0000313" key="3">
    <source>
        <dbReference type="EMBL" id="MDO5976583.1"/>
    </source>
</evidence>
<keyword evidence="4" id="KW-1185">Reference proteome</keyword>
<evidence type="ECO:0000259" key="2">
    <source>
        <dbReference type="Pfam" id="PF13239"/>
    </source>
</evidence>
<dbReference type="EMBL" id="JAUOEL010000008">
    <property type="protein sequence ID" value="MDO5976583.1"/>
    <property type="molecule type" value="Genomic_DNA"/>
</dbReference>
<gene>
    <name evidence="3" type="ORF">Q4Q40_20470</name>
</gene>
<feature type="domain" description="2TM" evidence="2">
    <location>
        <begin position="15"/>
        <end position="92"/>
    </location>
</feature>
<keyword evidence="1" id="KW-1133">Transmembrane helix</keyword>
<protein>
    <submittedName>
        <fullName evidence="3">2TM domain-containing protein</fullName>
    </submittedName>
</protein>